<dbReference type="Proteomes" id="UP000323300">
    <property type="component" value="Unassembled WGS sequence"/>
</dbReference>
<keyword evidence="1" id="KW-0472">Membrane</keyword>
<dbReference type="EMBL" id="FOSL01000003">
    <property type="protein sequence ID" value="SFK19087.1"/>
    <property type="molecule type" value="Genomic_DNA"/>
</dbReference>
<reference evidence="2 3" key="1">
    <citation type="submission" date="2016-10" db="EMBL/GenBank/DDBJ databases">
        <authorList>
            <person name="Varghese N."/>
            <person name="Submissions S."/>
        </authorList>
    </citation>
    <scope>NUCLEOTIDE SEQUENCE [LARGE SCALE GENOMIC DNA]</scope>
    <source>
        <strain evidence="2 3">DSM 21822</strain>
    </source>
</reference>
<keyword evidence="1" id="KW-0812">Transmembrane</keyword>
<proteinExistence type="predicted"/>
<feature type="transmembrane region" description="Helical" evidence="1">
    <location>
        <begin position="30"/>
        <end position="49"/>
    </location>
</feature>
<keyword evidence="3" id="KW-1185">Reference proteome</keyword>
<evidence type="ECO:0000256" key="1">
    <source>
        <dbReference type="SAM" id="Phobius"/>
    </source>
</evidence>
<accession>A0A1I3XHM2</accession>
<evidence type="ECO:0000313" key="2">
    <source>
        <dbReference type="EMBL" id="SFK19087.1"/>
    </source>
</evidence>
<dbReference type="RefSeq" id="WP_188130361.1">
    <property type="nucleotide sequence ID" value="NZ_BSPE01000008.1"/>
</dbReference>
<organism evidence="2 3">
    <name type="scientific">Neomesorhizobium albiziae</name>
    <dbReference type="NCBI Taxonomy" id="335020"/>
    <lineage>
        <taxon>Bacteria</taxon>
        <taxon>Pseudomonadati</taxon>
        <taxon>Pseudomonadota</taxon>
        <taxon>Alphaproteobacteria</taxon>
        <taxon>Hyphomicrobiales</taxon>
        <taxon>Phyllobacteriaceae</taxon>
        <taxon>Neomesorhizobium</taxon>
    </lineage>
</organism>
<dbReference type="AlphaFoldDB" id="A0A1I3XHM2"/>
<gene>
    <name evidence="2" type="ORF">SAMN04488498_103248</name>
</gene>
<keyword evidence="1" id="KW-1133">Transmembrane helix</keyword>
<protein>
    <submittedName>
        <fullName evidence="2">Uncharacterized protein</fullName>
    </submittedName>
</protein>
<evidence type="ECO:0000313" key="3">
    <source>
        <dbReference type="Proteomes" id="UP000323300"/>
    </source>
</evidence>
<sequence length="51" mass="5611">MGKILALLLLAAMVVHLIKPLNLPGLRKRGDFWKIAVVAIAVMMVATLIRM</sequence>
<name>A0A1I3XHM2_9HYPH</name>